<dbReference type="EMBL" id="CAEZSR010000112">
    <property type="protein sequence ID" value="CAB4574213.1"/>
    <property type="molecule type" value="Genomic_DNA"/>
</dbReference>
<proteinExistence type="inferred from homology"/>
<evidence type="ECO:0000256" key="2">
    <source>
        <dbReference type="ARBA" id="ARBA00009528"/>
    </source>
</evidence>
<dbReference type="EC" id="3.4.11.1" evidence="3"/>
<evidence type="ECO:0000256" key="4">
    <source>
        <dbReference type="ARBA" id="ARBA00022438"/>
    </source>
</evidence>
<protein>
    <recommendedName>
        <fullName evidence="3">leucyl aminopeptidase</fullName>
        <ecNumber evidence="3">3.4.11.1</ecNumber>
    </recommendedName>
</protein>
<dbReference type="Gene3D" id="3.40.220.10">
    <property type="entry name" value="Leucine Aminopeptidase, subunit E, domain 1"/>
    <property type="match status" value="1"/>
</dbReference>
<organism evidence="8">
    <name type="scientific">freshwater metagenome</name>
    <dbReference type="NCBI Taxonomy" id="449393"/>
    <lineage>
        <taxon>unclassified sequences</taxon>
        <taxon>metagenomes</taxon>
        <taxon>ecological metagenomes</taxon>
    </lineage>
</organism>
<dbReference type="InterPro" id="IPR000819">
    <property type="entry name" value="Peptidase_M17_C"/>
</dbReference>
<dbReference type="SUPFAM" id="SSF52949">
    <property type="entry name" value="Macro domain-like"/>
    <property type="match status" value="1"/>
</dbReference>
<dbReference type="NCBIfam" id="NF002073">
    <property type="entry name" value="PRK00913.1-2"/>
    <property type="match status" value="1"/>
</dbReference>
<dbReference type="GO" id="GO:0006508">
    <property type="term" value="P:proteolysis"/>
    <property type="evidence" value="ECO:0007669"/>
    <property type="project" value="UniProtKB-KW"/>
</dbReference>
<dbReference type="CDD" id="cd00433">
    <property type="entry name" value="Peptidase_M17"/>
    <property type="match status" value="1"/>
</dbReference>
<dbReference type="Pfam" id="PF00883">
    <property type="entry name" value="Peptidase_M17"/>
    <property type="match status" value="1"/>
</dbReference>
<accession>A0A6J6EII1</accession>
<dbReference type="SUPFAM" id="SSF53187">
    <property type="entry name" value="Zn-dependent exopeptidases"/>
    <property type="match status" value="1"/>
</dbReference>
<dbReference type="Pfam" id="PF02789">
    <property type="entry name" value="Peptidase_M17_N"/>
    <property type="match status" value="1"/>
</dbReference>
<dbReference type="PANTHER" id="PTHR11963:SF23">
    <property type="entry name" value="CYTOSOL AMINOPEPTIDASE"/>
    <property type="match status" value="1"/>
</dbReference>
<evidence type="ECO:0000256" key="5">
    <source>
        <dbReference type="ARBA" id="ARBA00022670"/>
    </source>
</evidence>
<feature type="domain" description="Cytosol aminopeptidase" evidence="7">
    <location>
        <begin position="333"/>
        <end position="340"/>
    </location>
</feature>
<dbReference type="PROSITE" id="PS00631">
    <property type="entry name" value="CYTOSOL_AP"/>
    <property type="match status" value="1"/>
</dbReference>
<dbReference type="InterPro" id="IPR011356">
    <property type="entry name" value="Leucine_aapep/pepB"/>
</dbReference>
<sequence>MTASPVTVEIVKSAPRGAEAVGVPVASSGPVPRQLGLSRAALSANGFDGKPGQVLVLPSATGPTLIAIGIGDPSELTANGLRSAAASLVRAAGKRSTIATSLADLEGVDSKAAGQAVVEGALLAAYRYIGLKTDTSGASTLSRISLVVGDKRTPGVRAGVDRGTVTARAVHLARDLANTPPAYLTARKMAERAVAVAAETGLGVEVFDKDKLAAMGCGGMIGVNQGSTEPPRMVKLTYTPRNPTGHLVLVGKGVMYDSGGISLKPSDASHAKMKMDMSGAAAVLATMSTLKALKCRAQVTGYLMCTDNMPSGSALKLGDVLTFRNGKTAEIHNTDAEGRLVLADGLSLAVEDGADAIVDIATLTGAAIAALGPKFAAVLGNDQAWVDTVRGASARVDESMWQLPLAKEYRKLLDSQVADMKNVGGPYGGAITAALFLNEFVGSTRWAHLDIAGPMDSDADDGWLSRGATGYGTRTLIELATAFVR</sequence>
<keyword evidence="5" id="KW-0645">Protease</keyword>
<dbReference type="GO" id="GO:0030145">
    <property type="term" value="F:manganese ion binding"/>
    <property type="evidence" value="ECO:0007669"/>
    <property type="project" value="InterPro"/>
</dbReference>
<dbReference type="GO" id="GO:0070006">
    <property type="term" value="F:metalloaminopeptidase activity"/>
    <property type="evidence" value="ECO:0007669"/>
    <property type="project" value="InterPro"/>
</dbReference>
<dbReference type="AlphaFoldDB" id="A0A6J6EII1"/>
<evidence type="ECO:0000259" key="7">
    <source>
        <dbReference type="PROSITE" id="PS00631"/>
    </source>
</evidence>
<dbReference type="GO" id="GO:0005737">
    <property type="term" value="C:cytoplasm"/>
    <property type="evidence" value="ECO:0007669"/>
    <property type="project" value="InterPro"/>
</dbReference>
<dbReference type="InterPro" id="IPR023042">
    <property type="entry name" value="Peptidase_M17_leu_NH2_pept"/>
</dbReference>
<evidence type="ECO:0000256" key="6">
    <source>
        <dbReference type="ARBA" id="ARBA00022801"/>
    </source>
</evidence>
<comment type="similarity">
    <text evidence="2">Belongs to the peptidase M17 family.</text>
</comment>
<evidence type="ECO:0000313" key="8">
    <source>
        <dbReference type="EMBL" id="CAB4574213.1"/>
    </source>
</evidence>
<dbReference type="InterPro" id="IPR008283">
    <property type="entry name" value="Peptidase_M17_N"/>
</dbReference>
<reference evidence="8" key="1">
    <citation type="submission" date="2020-05" db="EMBL/GenBank/DDBJ databases">
        <authorList>
            <person name="Chiriac C."/>
            <person name="Salcher M."/>
            <person name="Ghai R."/>
            <person name="Kavagutti S V."/>
        </authorList>
    </citation>
    <scope>NUCLEOTIDE SEQUENCE</scope>
</reference>
<comment type="catalytic activity">
    <reaction evidence="1">
        <text>Release of an N-terminal amino acid, Xaa-|-Yaa-, in which Xaa is preferably Leu, but may be other amino acids including Pro although not Arg or Lys, and Yaa may be Pro. Amino acid amides and methyl esters are also readily hydrolyzed, but rates on arylamides are exceedingly low.</text>
        <dbReference type="EC" id="3.4.11.1"/>
    </reaction>
</comment>
<dbReference type="Gene3D" id="3.40.630.10">
    <property type="entry name" value="Zn peptidases"/>
    <property type="match status" value="1"/>
</dbReference>
<dbReference type="PRINTS" id="PR00481">
    <property type="entry name" value="LAMNOPPTDASE"/>
</dbReference>
<dbReference type="InterPro" id="IPR043472">
    <property type="entry name" value="Macro_dom-like"/>
</dbReference>
<dbReference type="HAMAP" id="MF_00181">
    <property type="entry name" value="Cytosol_peptidase_M17"/>
    <property type="match status" value="1"/>
</dbReference>
<gene>
    <name evidence="8" type="ORF">UFOPK1493_02597</name>
</gene>
<keyword evidence="4" id="KW-0031">Aminopeptidase</keyword>
<evidence type="ECO:0000256" key="3">
    <source>
        <dbReference type="ARBA" id="ARBA00012565"/>
    </source>
</evidence>
<name>A0A6J6EII1_9ZZZZ</name>
<keyword evidence="6" id="KW-0378">Hydrolase</keyword>
<dbReference type="PANTHER" id="PTHR11963">
    <property type="entry name" value="LEUCINE AMINOPEPTIDASE-RELATED"/>
    <property type="match status" value="1"/>
</dbReference>
<evidence type="ECO:0000256" key="1">
    <source>
        <dbReference type="ARBA" id="ARBA00000135"/>
    </source>
</evidence>